<dbReference type="InterPro" id="IPR037523">
    <property type="entry name" value="VOC_core"/>
</dbReference>
<dbReference type="Proteomes" id="UP000192513">
    <property type="component" value="Unassembled WGS sequence"/>
</dbReference>
<evidence type="ECO:0000259" key="2">
    <source>
        <dbReference type="PROSITE" id="PS51819"/>
    </source>
</evidence>
<dbReference type="AlphaFoldDB" id="A0A1X0I7Z0"/>
<dbReference type="STRING" id="590652.BST39_17325"/>
<dbReference type="PROSITE" id="PS51819">
    <property type="entry name" value="VOC"/>
    <property type="match status" value="1"/>
</dbReference>
<keyword evidence="1" id="KW-0479">Metal-binding</keyword>
<reference evidence="3 4" key="1">
    <citation type="submission" date="2017-02" db="EMBL/GenBank/DDBJ databases">
        <title>The new phylogeny of genus Mycobacterium.</title>
        <authorList>
            <person name="Tortoli E."/>
            <person name="Trovato A."/>
            <person name="Cirillo D.M."/>
        </authorList>
    </citation>
    <scope>NUCLEOTIDE SEQUENCE [LARGE SCALE GENOMIC DNA]</scope>
    <source>
        <strain evidence="3 4">DSM 45000</strain>
    </source>
</reference>
<dbReference type="GO" id="GO:0046491">
    <property type="term" value="P:L-methylmalonyl-CoA metabolic process"/>
    <property type="evidence" value="ECO:0007669"/>
    <property type="project" value="TreeGrafter"/>
</dbReference>
<evidence type="ECO:0000256" key="1">
    <source>
        <dbReference type="ARBA" id="ARBA00022723"/>
    </source>
</evidence>
<organism evidence="3 4">
    <name type="scientific">Mycobacterium paraseoulense</name>
    <dbReference type="NCBI Taxonomy" id="590652"/>
    <lineage>
        <taxon>Bacteria</taxon>
        <taxon>Bacillati</taxon>
        <taxon>Actinomycetota</taxon>
        <taxon>Actinomycetes</taxon>
        <taxon>Mycobacteriales</taxon>
        <taxon>Mycobacteriaceae</taxon>
        <taxon>Mycobacterium</taxon>
    </lineage>
</organism>
<dbReference type="SUPFAM" id="SSF54593">
    <property type="entry name" value="Glyoxalase/Bleomycin resistance protein/Dihydroxybiphenyl dioxygenase"/>
    <property type="match status" value="2"/>
</dbReference>
<evidence type="ECO:0000313" key="4">
    <source>
        <dbReference type="Proteomes" id="UP000192513"/>
    </source>
</evidence>
<accession>A0A1X0I7Z0</accession>
<proteinExistence type="predicted"/>
<name>A0A1X0I7Z0_9MYCO</name>
<dbReference type="Pfam" id="PF13669">
    <property type="entry name" value="Glyoxalase_4"/>
    <property type="match status" value="1"/>
</dbReference>
<dbReference type="OrthoDB" id="317332at2"/>
<dbReference type="PANTHER" id="PTHR43048:SF3">
    <property type="entry name" value="METHYLMALONYL-COA EPIMERASE, MITOCHONDRIAL"/>
    <property type="match status" value="1"/>
</dbReference>
<dbReference type="GO" id="GO:0046872">
    <property type="term" value="F:metal ion binding"/>
    <property type="evidence" value="ECO:0007669"/>
    <property type="project" value="UniProtKB-KW"/>
</dbReference>
<protein>
    <recommendedName>
        <fullName evidence="2">VOC domain-containing protein</fullName>
    </recommendedName>
</protein>
<dbReference type="Gene3D" id="3.10.180.10">
    <property type="entry name" value="2,3-Dihydroxybiphenyl 1,2-Dioxygenase, domain 1"/>
    <property type="match status" value="2"/>
</dbReference>
<gene>
    <name evidence="3" type="ORF">BST39_17325</name>
</gene>
<feature type="domain" description="VOC" evidence="2">
    <location>
        <begin position="9"/>
        <end position="152"/>
    </location>
</feature>
<evidence type="ECO:0000313" key="3">
    <source>
        <dbReference type="EMBL" id="ORB38390.1"/>
    </source>
</evidence>
<dbReference type="RefSeq" id="WP_083173164.1">
    <property type="nucleotide sequence ID" value="NZ_AP022619.1"/>
</dbReference>
<dbReference type="InterPro" id="IPR029068">
    <property type="entry name" value="Glyas_Bleomycin-R_OHBP_Dase"/>
</dbReference>
<dbReference type="EMBL" id="MVIE01000022">
    <property type="protein sequence ID" value="ORB38390.1"/>
    <property type="molecule type" value="Genomic_DNA"/>
</dbReference>
<sequence length="310" mass="32921">MTATDLARRFLHINLNTVNAEAAQAFLTDCLGLGLQMQTDPEELVDGEILGLPGKVRCDTRFFYDSRGPRFSCAIEVIHWLDPPTTACRALDAASGGLSALAFRVADRGRTVETIRDHGYRVLSEDAVGLVTGGPAAVAVGPDGLVVELADMRSGATGGVQFAGARVTCADLAESLRFYTGIGFNPLGETRTRTLPLCDLGLDVDDSDDVQVCHVGLAEDGPTVRLCLTQAAAGARPAARQPNEQGLYRCALRVENTPRAIAATAEDVVVRGPIWCPLPGTPIAGLHIAFLTAPEGTVIEYVERPLEHFA</sequence>
<keyword evidence="4" id="KW-1185">Reference proteome</keyword>
<dbReference type="GO" id="GO:0004493">
    <property type="term" value="F:methylmalonyl-CoA epimerase activity"/>
    <property type="evidence" value="ECO:0007669"/>
    <property type="project" value="TreeGrafter"/>
</dbReference>
<dbReference type="InterPro" id="IPR051785">
    <property type="entry name" value="MMCE/EMCE_epimerase"/>
</dbReference>
<dbReference type="PANTHER" id="PTHR43048">
    <property type="entry name" value="METHYLMALONYL-COA EPIMERASE"/>
    <property type="match status" value="1"/>
</dbReference>
<comment type="caution">
    <text evidence="3">The sequence shown here is derived from an EMBL/GenBank/DDBJ whole genome shotgun (WGS) entry which is preliminary data.</text>
</comment>